<comment type="subcellular location">
    <subcellularLocation>
        <location evidence="7">Cytoplasm</location>
    </subcellularLocation>
</comment>
<evidence type="ECO:0000256" key="3">
    <source>
        <dbReference type="ARBA" id="ARBA00012967"/>
    </source>
</evidence>
<dbReference type="Pfam" id="PF02866">
    <property type="entry name" value="Ldh_1_C"/>
    <property type="match status" value="1"/>
</dbReference>
<feature type="binding site" evidence="7 9">
    <location>
        <begin position="123"/>
        <end position="125"/>
    </location>
    <ligand>
        <name>NAD(+)</name>
        <dbReference type="ChEBI" id="CHEBI:57540"/>
    </ligand>
</feature>
<feature type="binding site" evidence="7">
    <location>
        <position position="45"/>
    </location>
    <ligand>
        <name>NAD(+)</name>
        <dbReference type="ChEBI" id="CHEBI:57540"/>
    </ligand>
</feature>
<dbReference type="InterPro" id="IPR036291">
    <property type="entry name" value="NAD(P)-bd_dom_sf"/>
</dbReference>
<evidence type="ECO:0000256" key="2">
    <source>
        <dbReference type="ARBA" id="ARBA00006054"/>
    </source>
</evidence>
<dbReference type="GO" id="GO:0004459">
    <property type="term" value="F:L-lactate dehydrogenase (NAD+) activity"/>
    <property type="evidence" value="ECO:0007669"/>
    <property type="project" value="UniProtKB-UniRule"/>
</dbReference>
<dbReference type="InterPro" id="IPR015955">
    <property type="entry name" value="Lactate_DH/Glyco_Ohase_4_C"/>
</dbReference>
<organism evidence="13 14">
    <name type="scientific">Pelotomaculum isophthalicicum JI</name>
    <dbReference type="NCBI Taxonomy" id="947010"/>
    <lineage>
        <taxon>Bacteria</taxon>
        <taxon>Bacillati</taxon>
        <taxon>Bacillota</taxon>
        <taxon>Clostridia</taxon>
        <taxon>Eubacteriales</taxon>
        <taxon>Desulfotomaculaceae</taxon>
        <taxon>Pelotomaculum</taxon>
    </lineage>
</organism>
<feature type="active site" description="Proton acceptor" evidence="7 8">
    <location>
        <position position="180"/>
    </location>
</feature>
<feature type="binding site" evidence="7">
    <location>
        <position position="148"/>
    </location>
    <ligand>
        <name>NAD(+)</name>
        <dbReference type="ChEBI" id="CHEBI:57540"/>
    </ligand>
</feature>
<dbReference type="SUPFAM" id="SSF51735">
    <property type="entry name" value="NAD(P)-binding Rossmann-fold domains"/>
    <property type="match status" value="1"/>
</dbReference>
<dbReference type="PANTHER" id="PTHR43128">
    <property type="entry name" value="L-2-HYDROXYCARBOXYLATE DEHYDROGENASE (NAD(P)(+))"/>
    <property type="match status" value="1"/>
</dbReference>
<dbReference type="AlphaFoldDB" id="A0A9X4H438"/>
<dbReference type="InterPro" id="IPR001236">
    <property type="entry name" value="Lactate/malate_DH_N"/>
</dbReference>
<feature type="binding site" evidence="9">
    <location>
        <position position="100"/>
    </location>
    <ligand>
        <name>NAD(+)</name>
        <dbReference type="ChEBI" id="CHEBI:57540"/>
    </ligand>
</feature>
<comment type="similarity">
    <text evidence="2 7">Belongs to the LDH/MDH superfamily. LDH family.</text>
</comment>
<dbReference type="Gene3D" id="3.90.110.10">
    <property type="entry name" value="Lactate dehydrogenase/glycoside hydrolase, family 4, C-terminal"/>
    <property type="match status" value="1"/>
</dbReference>
<keyword evidence="7" id="KW-0597">Phosphoprotein</keyword>
<evidence type="ECO:0000256" key="4">
    <source>
        <dbReference type="ARBA" id="ARBA00023002"/>
    </source>
</evidence>
<comment type="activity regulation">
    <text evidence="7">Allosterically activated by fructose 1,6-bisphosphate (FBP).</text>
</comment>
<dbReference type="NCBIfam" id="NF000824">
    <property type="entry name" value="PRK00066.1"/>
    <property type="match status" value="1"/>
</dbReference>
<evidence type="ECO:0000313" key="14">
    <source>
        <dbReference type="Proteomes" id="UP001154312"/>
    </source>
</evidence>
<dbReference type="InterPro" id="IPR011304">
    <property type="entry name" value="L-lactate_DH"/>
</dbReference>
<comment type="catalytic activity">
    <reaction evidence="6 7">
        <text>(S)-lactate + NAD(+) = pyruvate + NADH + H(+)</text>
        <dbReference type="Rhea" id="RHEA:23444"/>
        <dbReference type="ChEBI" id="CHEBI:15361"/>
        <dbReference type="ChEBI" id="CHEBI:15378"/>
        <dbReference type="ChEBI" id="CHEBI:16651"/>
        <dbReference type="ChEBI" id="CHEBI:57540"/>
        <dbReference type="ChEBI" id="CHEBI:57945"/>
        <dbReference type="EC" id="1.1.1.27"/>
    </reaction>
</comment>
<protein>
    <recommendedName>
        <fullName evidence="3 7">L-lactate dehydrogenase</fullName>
        <shortName evidence="7">L-LDH</shortName>
        <ecNumber evidence="3 7">1.1.1.27</ecNumber>
    </recommendedName>
</protein>
<feature type="binding site" evidence="7">
    <location>
        <position position="87"/>
    </location>
    <ligand>
        <name>substrate</name>
    </ligand>
</feature>
<keyword evidence="10" id="KW-1133">Transmembrane helix</keyword>
<dbReference type="InterPro" id="IPR022383">
    <property type="entry name" value="Lactate/malate_DH_C"/>
</dbReference>
<feature type="binding site" evidence="7">
    <location>
        <position position="158"/>
    </location>
    <ligand>
        <name>beta-D-fructose 1,6-bisphosphate</name>
        <dbReference type="ChEBI" id="CHEBI:32966"/>
        <note>allosteric activator</note>
    </ligand>
</feature>
<evidence type="ECO:0000256" key="6">
    <source>
        <dbReference type="ARBA" id="ARBA00049258"/>
    </source>
</evidence>
<comment type="subunit">
    <text evidence="7">Homotetramer.</text>
</comment>
<dbReference type="Proteomes" id="UP001154312">
    <property type="component" value="Unassembled WGS sequence"/>
</dbReference>
<dbReference type="PRINTS" id="PR00086">
    <property type="entry name" value="LLDHDRGNASE"/>
</dbReference>
<feature type="binding site" evidence="7">
    <location>
        <begin position="153"/>
        <end position="156"/>
    </location>
    <ligand>
        <name>substrate</name>
    </ligand>
</feature>
<feature type="binding site" evidence="7">
    <location>
        <begin position="125"/>
        <end position="128"/>
    </location>
    <ligand>
        <name>substrate</name>
    </ligand>
</feature>
<dbReference type="InterPro" id="IPR018177">
    <property type="entry name" value="L-lactate_DH_AS"/>
</dbReference>
<name>A0A9X4H438_9FIRM</name>
<evidence type="ECO:0000256" key="10">
    <source>
        <dbReference type="SAM" id="Phobius"/>
    </source>
</evidence>
<dbReference type="PROSITE" id="PS00064">
    <property type="entry name" value="L_LDH"/>
    <property type="match status" value="1"/>
</dbReference>
<dbReference type="HAMAP" id="MF_00488">
    <property type="entry name" value="Lactate_dehydrog"/>
    <property type="match status" value="1"/>
</dbReference>
<dbReference type="PANTHER" id="PTHR43128:SF16">
    <property type="entry name" value="L-LACTATE DEHYDROGENASE"/>
    <property type="match status" value="1"/>
</dbReference>
<evidence type="ECO:0000256" key="9">
    <source>
        <dbReference type="PIRSR" id="PIRSR000102-3"/>
    </source>
</evidence>
<feature type="binding site" evidence="9">
    <location>
        <begin position="15"/>
        <end position="20"/>
    </location>
    <ligand>
        <name>NAD(+)</name>
        <dbReference type="ChEBI" id="CHEBI:57540"/>
    </ligand>
</feature>
<feature type="binding site" evidence="7 9">
    <location>
        <position position="40"/>
    </location>
    <ligand>
        <name>NAD(+)</name>
        <dbReference type="ChEBI" id="CHEBI:57540"/>
    </ligand>
</feature>
<comment type="caution">
    <text evidence="13">The sequence shown here is derived from an EMBL/GenBank/DDBJ whole genome shotgun (WGS) entry which is preliminary data.</text>
</comment>
<dbReference type="NCBIfam" id="TIGR01771">
    <property type="entry name" value="L-LDH-NAD"/>
    <property type="match status" value="1"/>
</dbReference>
<dbReference type="EMBL" id="JAKOAV010000061">
    <property type="protein sequence ID" value="MDF9410035.1"/>
    <property type="molecule type" value="Genomic_DNA"/>
</dbReference>
<evidence type="ECO:0000259" key="12">
    <source>
        <dbReference type="Pfam" id="PF02866"/>
    </source>
</evidence>
<dbReference type="Pfam" id="PF00056">
    <property type="entry name" value="Ldh_1_N"/>
    <property type="match status" value="1"/>
</dbReference>
<evidence type="ECO:0000259" key="11">
    <source>
        <dbReference type="Pfam" id="PF00056"/>
    </source>
</evidence>
<comment type="caution">
    <text evidence="7">Lacks conserved residue(s) required for the propagation of feature annotation.</text>
</comment>
<keyword evidence="14" id="KW-1185">Reference proteome</keyword>
<dbReference type="GO" id="GO:0005737">
    <property type="term" value="C:cytoplasm"/>
    <property type="evidence" value="ECO:0007669"/>
    <property type="project" value="UniProtKB-SubCell"/>
</dbReference>
<keyword evidence="4 7" id="KW-0560">Oxidoreductase</keyword>
<keyword evidence="5 7" id="KW-0520">NAD</keyword>
<feature type="domain" description="Lactate/malate dehydrogenase N-terminal" evidence="11">
    <location>
        <begin position="10"/>
        <end position="147"/>
    </location>
</feature>
<reference evidence="13" key="1">
    <citation type="submission" date="2022-02" db="EMBL/GenBank/DDBJ databases">
        <authorList>
            <person name="Leng L."/>
        </authorList>
    </citation>
    <scope>NUCLEOTIDE SEQUENCE</scope>
    <source>
        <strain evidence="13">JI</strain>
    </source>
</reference>
<dbReference type="EC" id="1.1.1.27" evidence="3 7"/>
<feature type="domain" description="Lactate/malate dehydrogenase C-terminal" evidence="12">
    <location>
        <begin position="150"/>
        <end position="314"/>
    </location>
</feature>
<comment type="function">
    <text evidence="7">Catalyzes the conversion of lactate to pyruvate.</text>
</comment>
<evidence type="ECO:0000256" key="8">
    <source>
        <dbReference type="PIRSR" id="PIRSR000102-1"/>
    </source>
</evidence>
<dbReference type="CDD" id="cd05292">
    <property type="entry name" value="LDH_2"/>
    <property type="match status" value="1"/>
</dbReference>
<feature type="binding site" evidence="7">
    <location>
        <position position="19"/>
    </location>
    <ligand>
        <name>NAD(+)</name>
        <dbReference type="ChEBI" id="CHEBI:57540"/>
    </ligand>
</feature>
<dbReference type="GO" id="GO:0006096">
    <property type="term" value="P:glycolytic process"/>
    <property type="evidence" value="ECO:0007669"/>
    <property type="project" value="UniProtKB-UniRule"/>
</dbReference>
<proteinExistence type="inferred from homology"/>
<gene>
    <name evidence="7" type="primary">ldh</name>
    <name evidence="13" type="ORF">L7E55_17100</name>
</gene>
<comment type="pathway">
    <text evidence="1 7">Fermentation; pyruvate fermentation to lactate; (S)-lactate from pyruvate: step 1/1.</text>
</comment>
<keyword evidence="10" id="KW-0812">Transmembrane</keyword>
<dbReference type="SUPFAM" id="SSF56327">
    <property type="entry name" value="LDH C-terminal domain-like"/>
    <property type="match status" value="1"/>
</dbReference>
<accession>A0A9X4H438</accession>
<feature type="binding site" evidence="7">
    <location>
        <position position="173"/>
    </location>
    <ligand>
        <name>beta-D-fructose 1,6-bisphosphate</name>
        <dbReference type="ChEBI" id="CHEBI:32966"/>
        <note>allosteric activator</note>
    </ligand>
</feature>
<feature type="transmembrane region" description="Helical" evidence="10">
    <location>
        <begin position="12"/>
        <end position="33"/>
    </location>
</feature>
<feature type="binding site" evidence="7">
    <location>
        <position position="93"/>
    </location>
    <ligand>
        <name>substrate</name>
    </ligand>
</feature>
<feature type="binding site" evidence="7">
    <location>
        <position position="233"/>
    </location>
    <ligand>
        <name>substrate</name>
    </ligand>
</feature>
<evidence type="ECO:0000256" key="7">
    <source>
        <dbReference type="HAMAP-Rule" id="MF_00488"/>
    </source>
</evidence>
<keyword evidence="10" id="KW-0472">Membrane</keyword>
<dbReference type="PIRSF" id="PIRSF000102">
    <property type="entry name" value="Lac_mal_DH"/>
    <property type="match status" value="1"/>
</dbReference>
<keyword evidence="7" id="KW-0021">Allosteric enzyme</keyword>
<keyword evidence="7" id="KW-0963">Cytoplasm</keyword>
<sequence length="316" mass="33507">MKIYSKSNRKIAVVGAGYVGSSVAYALAISGLVSELVLVDADTAKAAGEAMDLAHAAAFIKPVSIYAGTFEDCRDAGIVIFCAGSSQKPGETRLDLLQRNYAILRESLPELLRGGGNGILLIVSNPVDVLTYAALKITGLPAERVFGSGTVLDSSRFRHNLSCHCGVAPRNIHAYVVGEHGDSEVLLWSLAYIAGTGLDCFCELAGIPPVDRVEIDSMVRNAGYEIISRKGATYYAVSLAVKRICESIIRDEYSILTVSGLIDGAYGVSGCCLGLPAVVNSRGRGNPLKLPLTDKEEEALRNSADIIKAAIKQINL</sequence>
<evidence type="ECO:0000256" key="5">
    <source>
        <dbReference type="ARBA" id="ARBA00023027"/>
    </source>
</evidence>
<evidence type="ECO:0000313" key="13">
    <source>
        <dbReference type="EMBL" id="MDF9410035.1"/>
    </source>
</evidence>
<dbReference type="Gene3D" id="3.40.50.720">
    <property type="entry name" value="NAD(P)-binding Rossmann-like Domain"/>
    <property type="match status" value="1"/>
</dbReference>
<dbReference type="InterPro" id="IPR001557">
    <property type="entry name" value="L-lactate/malate_DH"/>
</dbReference>
<dbReference type="GO" id="GO:0006089">
    <property type="term" value="P:lactate metabolic process"/>
    <property type="evidence" value="ECO:0007669"/>
    <property type="project" value="TreeGrafter"/>
</dbReference>
<evidence type="ECO:0000256" key="1">
    <source>
        <dbReference type="ARBA" id="ARBA00004843"/>
    </source>
</evidence>
<feature type="modified residue" description="Phosphotyrosine" evidence="7">
    <location>
        <position position="224"/>
    </location>
</feature>